<accession>A0A0B9AWC2</accession>
<dbReference type="Pfam" id="PF04978">
    <property type="entry name" value="MST"/>
    <property type="match status" value="1"/>
</dbReference>
<sequence>MSRNDAMKTILKRSLQASRNDLLWKLEGLSERDLRLPQTPTGFNLLGAVKHMANVEVGYFGETFGRSWPHPEELVSPDQIATDPQADWYATSAESAEHINGLYRRVWTFADETIDRLDLEAQGTVPHWPEERATVTLQQIMVHVIVDLTRHLGQVDIVREGIDGQVGLNPKISNIPDEVDWDAYLASLRALAEDSGSRSDTT</sequence>
<dbReference type="OrthoDB" id="4548523at2"/>
<accession>A0A142NL13</accession>
<proteinExistence type="predicted"/>
<dbReference type="KEGG" id="bly:A2T55_06490"/>
<evidence type="ECO:0000313" key="2">
    <source>
        <dbReference type="EMBL" id="KHS53645.1"/>
    </source>
</evidence>
<evidence type="ECO:0000313" key="3">
    <source>
        <dbReference type="Proteomes" id="UP000031488"/>
    </source>
</evidence>
<name>A0A0B9AWC2_BRELN</name>
<dbReference type="Proteomes" id="UP000075950">
    <property type="component" value="Chromosome"/>
</dbReference>
<evidence type="ECO:0008006" key="5">
    <source>
        <dbReference type="Google" id="ProtNLM"/>
    </source>
</evidence>
<reference evidence="4" key="2">
    <citation type="submission" date="2016-03" db="EMBL/GenBank/DDBJ databases">
        <authorList>
            <person name="Ploux O."/>
        </authorList>
    </citation>
    <scope>NUCLEOTIDE SEQUENCE [LARGE SCALE GENOMIC DNA]</scope>
    <source>
        <strain evidence="4">BS258</strain>
    </source>
</reference>
<dbReference type="PATRIC" id="fig|1703.6.peg.603"/>
<gene>
    <name evidence="1" type="ORF">A2T55_06490</name>
    <name evidence="2" type="ORF">AE0388_0720</name>
</gene>
<reference evidence="2 3" key="1">
    <citation type="submission" date="2014-11" db="EMBL/GenBank/DDBJ databases">
        <title>Draft Genome Sequence of Brevibacterium linens AE038-8.</title>
        <authorList>
            <person name="Maizel D."/>
            <person name="Utturkar S.M."/>
            <person name="Brown S.D."/>
            <person name="Ferrero M."/>
            <person name="Rosen B.P."/>
        </authorList>
    </citation>
    <scope>NUCLEOTIDE SEQUENCE [LARGE SCALE GENOMIC DNA]</scope>
    <source>
        <strain evidence="2 3">AE038-8</strain>
    </source>
</reference>
<evidence type="ECO:0000313" key="4">
    <source>
        <dbReference type="Proteomes" id="UP000075950"/>
    </source>
</evidence>
<reference evidence="1" key="3">
    <citation type="submission" date="2016-03" db="EMBL/GenBank/DDBJ databases">
        <authorList>
            <person name="Zhu Y."/>
            <person name="Sun C."/>
        </authorList>
    </citation>
    <scope>NUCLEOTIDE SEQUENCE</scope>
    <source>
        <strain evidence="1">BS258</strain>
    </source>
</reference>
<organism evidence="2 3">
    <name type="scientific">Brevibacterium linens</name>
    <dbReference type="NCBI Taxonomy" id="1703"/>
    <lineage>
        <taxon>Bacteria</taxon>
        <taxon>Bacillati</taxon>
        <taxon>Actinomycetota</taxon>
        <taxon>Actinomycetes</taxon>
        <taxon>Micrococcales</taxon>
        <taxon>Brevibacteriaceae</taxon>
        <taxon>Brevibacterium</taxon>
    </lineage>
</organism>
<dbReference type="RefSeq" id="WP_039207173.1">
    <property type="nucleotide sequence ID" value="NZ_CP014869.1"/>
</dbReference>
<dbReference type="InterPro" id="IPR034660">
    <property type="entry name" value="DinB/YfiT-like"/>
</dbReference>
<keyword evidence="3" id="KW-1185">Reference proteome</keyword>
<dbReference type="Gene3D" id="1.20.120.450">
    <property type="entry name" value="dinb family like domain"/>
    <property type="match status" value="1"/>
</dbReference>
<dbReference type="AlphaFoldDB" id="A0A0B9AWC2"/>
<dbReference type="EMBL" id="JTJZ01000014">
    <property type="protein sequence ID" value="KHS53645.1"/>
    <property type="molecule type" value="Genomic_DNA"/>
</dbReference>
<dbReference type="InterPro" id="IPR007061">
    <property type="entry name" value="MST-like"/>
</dbReference>
<dbReference type="SUPFAM" id="SSF109854">
    <property type="entry name" value="DinB/YfiT-like putative metalloenzymes"/>
    <property type="match status" value="1"/>
</dbReference>
<dbReference type="Proteomes" id="UP000031488">
    <property type="component" value="Unassembled WGS sequence"/>
</dbReference>
<evidence type="ECO:0000313" key="1">
    <source>
        <dbReference type="EMBL" id="AMT93474.1"/>
    </source>
</evidence>
<protein>
    <recommendedName>
        <fullName evidence="5">DinB family protein</fullName>
    </recommendedName>
</protein>
<dbReference type="EMBL" id="CP014869">
    <property type="protein sequence ID" value="AMT93474.1"/>
    <property type="molecule type" value="Genomic_DNA"/>
</dbReference>